<reference evidence="2" key="1">
    <citation type="submission" date="2021-08" db="EMBL/GenBank/DDBJ databases">
        <title>WGS assembly of Ceratopteris richardii.</title>
        <authorList>
            <person name="Marchant D.B."/>
            <person name="Chen G."/>
            <person name="Jenkins J."/>
            <person name="Shu S."/>
            <person name="Leebens-Mack J."/>
            <person name="Grimwood J."/>
            <person name="Schmutz J."/>
            <person name="Soltis P."/>
            <person name="Soltis D."/>
            <person name="Chen Z.-H."/>
        </authorList>
    </citation>
    <scope>NUCLEOTIDE SEQUENCE</scope>
    <source>
        <strain evidence="2">Whitten #5841</strain>
        <tissue evidence="2">Leaf</tissue>
    </source>
</reference>
<dbReference type="OrthoDB" id="1655903at2759"/>
<evidence type="ECO:0000313" key="2">
    <source>
        <dbReference type="EMBL" id="KAH7443436.1"/>
    </source>
</evidence>
<dbReference type="EMBL" id="CM035407">
    <property type="protein sequence ID" value="KAH7443436.1"/>
    <property type="molecule type" value="Genomic_DNA"/>
</dbReference>
<feature type="region of interest" description="Disordered" evidence="1">
    <location>
        <begin position="65"/>
        <end position="87"/>
    </location>
</feature>
<proteinExistence type="predicted"/>
<comment type="caution">
    <text evidence="2">The sequence shown here is derived from an EMBL/GenBank/DDBJ whole genome shotgun (WGS) entry which is preliminary data.</text>
</comment>
<name>A0A8T2VBT7_CERRI</name>
<dbReference type="PANTHER" id="PTHR33193">
    <property type="entry name" value="DOMAIN PROTEIN, PUTATIVE (DUF3511)-RELATED"/>
    <property type="match status" value="1"/>
</dbReference>
<protein>
    <submittedName>
        <fullName evidence="2">Uncharacterized protein</fullName>
    </submittedName>
</protein>
<dbReference type="AlphaFoldDB" id="A0A8T2VBT7"/>
<dbReference type="Proteomes" id="UP000825935">
    <property type="component" value="Chromosome 2"/>
</dbReference>
<organism evidence="2 3">
    <name type="scientific">Ceratopteris richardii</name>
    <name type="common">Triangle waterfern</name>
    <dbReference type="NCBI Taxonomy" id="49495"/>
    <lineage>
        <taxon>Eukaryota</taxon>
        <taxon>Viridiplantae</taxon>
        <taxon>Streptophyta</taxon>
        <taxon>Embryophyta</taxon>
        <taxon>Tracheophyta</taxon>
        <taxon>Polypodiopsida</taxon>
        <taxon>Polypodiidae</taxon>
        <taxon>Polypodiales</taxon>
        <taxon>Pteridineae</taxon>
        <taxon>Pteridaceae</taxon>
        <taxon>Parkerioideae</taxon>
        <taxon>Ceratopteris</taxon>
    </lineage>
</organism>
<sequence length="140" mass="16043">MEAHATDYSYTGRSFSRSASHSGFYQGNREMTPYSEPRFYSNGDSYGYSGAGPSRQPELQIVPYSARPSGDGMHNINRPQTSRSKTISSWNNVLADPEIKRRGRVASYKWYTVEGKTKSSFSRSMRWIKNKYIELRYGLL</sequence>
<dbReference type="InterPro" id="IPR021899">
    <property type="entry name" value="DUF3511"/>
</dbReference>
<evidence type="ECO:0000256" key="1">
    <source>
        <dbReference type="SAM" id="MobiDB-lite"/>
    </source>
</evidence>
<evidence type="ECO:0000313" key="3">
    <source>
        <dbReference type="Proteomes" id="UP000825935"/>
    </source>
</evidence>
<gene>
    <name evidence="2" type="ORF">KP509_02G034600</name>
</gene>
<dbReference type="PANTHER" id="PTHR33193:SF13">
    <property type="entry name" value="EXPRESSED PROTEIN"/>
    <property type="match status" value="1"/>
</dbReference>
<accession>A0A8T2VBT7</accession>
<dbReference type="Pfam" id="PF12023">
    <property type="entry name" value="DUF3511"/>
    <property type="match status" value="1"/>
</dbReference>
<feature type="compositionally biased region" description="Polar residues" evidence="1">
    <location>
        <begin position="77"/>
        <end position="87"/>
    </location>
</feature>
<keyword evidence="3" id="KW-1185">Reference proteome</keyword>